<dbReference type="HOGENOM" id="CLU_599405_0_0_4"/>
<dbReference type="eggNOG" id="COG1474">
    <property type="taxonomic scope" value="Bacteria"/>
</dbReference>
<dbReference type="SUPFAM" id="SSF52540">
    <property type="entry name" value="P-loop containing nucleoside triphosphate hydrolases"/>
    <property type="match status" value="1"/>
</dbReference>
<organism evidence="1 2">
    <name type="scientific">Methylotenera mobilis (strain JLW8 / ATCC BAA-1282 / DSM 17540)</name>
    <dbReference type="NCBI Taxonomy" id="583345"/>
    <lineage>
        <taxon>Bacteria</taxon>
        <taxon>Pseudomonadati</taxon>
        <taxon>Pseudomonadota</taxon>
        <taxon>Betaproteobacteria</taxon>
        <taxon>Nitrosomonadales</taxon>
        <taxon>Methylophilaceae</taxon>
        <taxon>Methylotenera</taxon>
    </lineage>
</organism>
<proteinExistence type="predicted"/>
<dbReference type="EMBL" id="CP001672">
    <property type="protein sequence ID" value="ACT48371.1"/>
    <property type="molecule type" value="Genomic_DNA"/>
</dbReference>
<evidence type="ECO:0000313" key="1">
    <source>
        <dbReference type="EMBL" id="ACT48371.1"/>
    </source>
</evidence>
<dbReference type="Gene3D" id="3.40.50.300">
    <property type="entry name" value="P-loop containing nucleotide triphosphate hydrolases"/>
    <property type="match status" value="1"/>
</dbReference>
<accession>C6WWS2</accession>
<dbReference type="InterPro" id="IPR027417">
    <property type="entry name" value="P-loop_NTPase"/>
</dbReference>
<dbReference type="STRING" id="583345.Mmol_1467"/>
<reference evidence="1 2" key="2">
    <citation type="journal article" date="2011" name="J. Bacteriol.">
        <title>Genomes of three methylotrophs from a single niche uncover genetic and metabolic divergence of Methylophilaceae.</title>
        <authorList>
            <person name="Lapidus A."/>
            <person name="Clum A."/>
            <person name="Labutti K."/>
            <person name="Kaluzhnaya M.G."/>
            <person name="Lim S."/>
            <person name="Beck D.A."/>
            <person name="Glavina Del Rio T."/>
            <person name="Nolan M."/>
            <person name="Mavromatis K."/>
            <person name="Huntemann M."/>
            <person name="Lucas S."/>
            <person name="Lidstrom M.E."/>
            <person name="Ivanova N."/>
            <person name="Chistoserdova L."/>
        </authorList>
    </citation>
    <scope>NUCLEOTIDE SEQUENCE [LARGE SCALE GENOMIC DNA]</scope>
    <source>
        <strain evidence="2">JLW8 / ATCC BAA-1282 / DSM 17540</strain>
    </source>
</reference>
<keyword evidence="2" id="KW-1185">Reference proteome</keyword>
<dbReference type="RefSeq" id="WP_015832406.1">
    <property type="nucleotide sequence ID" value="NC_012968.1"/>
</dbReference>
<name>C6WWS2_METML</name>
<protein>
    <submittedName>
        <fullName evidence="1">Uncharacterized protein</fullName>
    </submittedName>
</protein>
<gene>
    <name evidence="1" type="ordered locus">Mmol_1467</name>
</gene>
<dbReference type="KEGG" id="mmb:Mmol_1467"/>
<sequence>MQNKINPWAHRFADLLNKERIKELATVRVSPLEDLYSLPIELACAKLESLLDQTFYPTNQCVDILARLIGAADAHYRLTYSDIENFLMGIYDEDVPLKQFELPICLTGLAGIGKTSLLKAFLRVMGCEQYIELNQYHSPFVMATPKLITIGPRKSVNDLMKALTNSDAKNLNYVARFQSYRDSIPFIIADEFQFATSSSTANTIISQMLLSLCYVGVPWMFCANFSLLNKLQRRPVEEVERLLSNPIVLRPDSYNSECWMNTLGFQKEVAPEIIKFDAESDAKRIYIMTAGRKRATRRLICEAFRIVYPSKGLIDMSALERAYKSYEFSSYRKDSEIILNQMILNHPHKGRADLWCSLPMPKDAATQFFEDARAHRNDLVAEMELKSALTGPERKAAKEIQSTFKKNKNNVVPLGKNNKLNSQELINNAKKFRDSL</sequence>
<evidence type="ECO:0000313" key="2">
    <source>
        <dbReference type="Proteomes" id="UP000002742"/>
    </source>
</evidence>
<reference evidence="2" key="1">
    <citation type="submission" date="2009-07" db="EMBL/GenBank/DDBJ databases">
        <title>Complete sequence of Methylotenera mobilis JLW8.</title>
        <authorList>
            <consortium name="US DOE Joint Genome Institute"/>
            <person name="Lucas S."/>
            <person name="Copeland A."/>
            <person name="Lapidus A."/>
            <person name="Glavina del Rio T."/>
            <person name="Tice H."/>
            <person name="Bruce D."/>
            <person name="Goodwin L."/>
            <person name="Pitluck S."/>
            <person name="LaButti K.M."/>
            <person name="Clum A."/>
            <person name="Larimer F."/>
            <person name="Land M."/>
            <person name="Hauser L."/>
            <person name="Kyrpides N."/>
            <person name="Mikhailova N."/>
            <person name="Kayluzhnaya M."/>
            <person name="Chistoserdova L."/>
        </authorList>
    </citation>
    <scope>NUCLEOTIDE SEQUENCE [LARGE SCALE GENOMIC DNA]</scope>
    <source>
        <strain evidence="2">JLW8 / ATCC BAA-1282 / DSM 17540</strain>
    </source>
</reference>
<dbReference type="OrthoDB" id="6921368at2"/>
<dbReference type="AlphaFoldDB" id="C6WWS2"/>
<dbReference type="Proteomes" id="UP000002742">
    <property type="component" value="Chromosome"/>
</dbReference>